<organism evidence="5 6">
    <name type="scientific">Araneus ventricosus</name>
    <name type="common">Orbweaver spider</name>
    <name type="synonym">Epeira ventricosa</name>
    <dbReference type="NCBI Taxonomy" id="182803"/>
    <lineage>
        <taxon>Eukaryota</taxon>
        <taxon>Metazoa</taxon>
        <taxon>Ecdysozoa</taxon>
        <taxon>Arthropoda</taxon>
        <taxon>Chelicerata</taxon>
        <taxon>Arachnida</taxon>
        <taxon>Araneae</taxon>
        <taxon>Araneomorphae</taxon>
        <taxon>Entelegynae</taxon>
        <taxon>Araneoidea</taxon>
        <taxon>Araneidae</taxon>
        <taxon>Araneus</taxon>
    </lineage>
</organism>
<evidence type="ECO:0000256" key="1">
    <source>
        <dbReference type="ARBA" id="ARBA00023015"/>
    </source>
</evidence>
<dbReference type="GO" id="GO:0004402">
    <property type="term" value="F:histone acetyltransferase activity"/>
    <property type="evidence" value="ECO:0007669"/>
    <property type="project" value="InterPro"/>
</dbReference>
<feature type="compositionally biased region" description="Acidic residues" evidence="3">
    <location>
        <begin position="119"/>
        <end position="128"/>
    </location>
</feature>
<evidence type="ECO:0000313" key="5">
    <source>
        <dbReference type="EMBL" id="GBN59852.1"/>
    </source>
</evidence>
<gene>
    <name evidence="5" type="ORF">AVEN_111686_1</name>
</gene>
<evidence type="ECO:0000259" key="4">
    <source>
        <dbReference type="Pfam" id="PF09247"/>
    </source>
</evidence>
<comment type="caution">
    <text evidence="5">The sequence shown here is derived from an EMBL/GenBank/DDBJ whole genome shotgun (WGS) entry which is preliminary data.</text>
</comment>
<keyword evidence="2" id="KW-0804">Transcription</keyword>
<feature type="region of interest" description="Disordered" evidence="3">
    <location>
        <begin position="110"/>
        <end position="217"/>
    </location>
</feature>
<reference evidence="5 6" key="1">
    <citation type="journal article" date="2019" name="Sci. Rep.">
        <title>Orb-weaving spider Araneus ventricosus genome elucidates the spidroin gene catalogue.</title>
        <authorList>
            <person name="Kono N."/>
            <person name="Nakamura H."/>
            <person name="Ohtoshi R."/>
            <person name="Moran D.A.P."/>
            <person name="Shinohara A."/>
            <person name="Yoshida Y."/>
            <person name="Fujiwara M."/>
            <person name="Mori M."/>
            <person name="Tomita M."/>
            <person name="Arakawa K."/>
        </authorList>
    </citation>
    <scope>NUCLEOTIDE SEQUENCE [LARGE SCALE GENOMIC DNA]</scope>
</reference>
<feature type="domain" description="TAFII-230 TBP-binding" evidence="4">
    <location>
        <begin position="29"/>
        <end position="87"/>
    </location>
</feature>
<dbReference type="PANTHER" id="PTHR13900:SF0">
    <property type="entry name" value="TRANSCRIPTION INITIATION FACTOR TFIID SUBUNIT 1"/>
    <property type="match status" value="1"/>
</dbReference>
<dbReference type="EMBL" id="BGPR01013258">
    <property type="protein sequence ID" value="GBN59852.1"/>
    <property type="molecule type" value="Genomic_DNA"/>
</dbReference>
<dbReference type="Pfam" id="PF09247">
    <property type="entry name" value="TBP-binding"/>
    <property type="match status" value="1"/>
</dbReference>
<dbReference type="SUPFAM" id="SSF47055">
    <property type="entry name" value="TAF(II)230 TBP-binding fragment"/>
    <property type="match status" value="1"/>
</dbReference>
<feature type="compositionally biased region" description="Basic and acidic residues" evidence="3">
    <location>
        <begin position="139"/>
        <end position="153"/>
    </location>
</feature>
<dbReference type="Proteomes" id="UP000499080">
    <property type="component" value="Unassembled WGS sequence"/>
</dbReference>
<feature type="compositionally biased region" description="Polar residues" evidence="3">
    <location>
        <begin position="180"/>
        <end position="197"/>
    </location>
</feature>
<feature type="region of interest" description="Disordered" evidence="3">
    <location>
        <begin position="1"/>
        <end position="34"/>
    </location>
</feature>
<protein>
    <recommendedName>
        <fullName evidence="4">TAFII-230 TBP-binding domain-containing protein</fullName>
    </recommendedName>
</protein>
<feature type="compositionally biased region" description="Acidic residues" evidence="3">
    <location>
        <begin position="1"/>
        <end position="10"/>
    </location>
</feature>
<dbReference type="Gene3D" id="1.10.1100.10">
    <property type="entry name" value="TAFII-230 TBP-binding domain"/>
    <property type="match status" value="1"/>
</dbReference>
<dbReference type="InterPro" id="IPR036741">
    <property type="entry name" value="TAFII-230_TBP-bd_sf"/>
</dbReference>
<proteinExistence type="predicted"/>
<dbReference type="AlphaFoldDB" id="A0A4Y2Q9C6"/>
<evidence type="ECO:0000256" key="3">
    <source>
        <dbReference type="SAM" id="MobiDB-lite"/>
    </source>
</evidence>
<dbReference type="GO" id="GO:0016251">
    <property type="term" value="F:RNA polymerase II general transcription initiation factor activity"/>
    <property type="evidence" value="ECO:0007669"/>
    <property type="project" value="InterPro"/>
</dbReference>
<feature type="compositionally biased region" description="Basic and acidic residues" evidence="3">
    <location>
        <begin position="18"/>
        <end position="29"/>
    </location>
</feature>
<keyword evidence="6" id="KW-1185">Reference proteome</keyword>
<dbReference type="InterPro" id="IPR009067">
    <property type="entry name" value="TAF_II_230-bd"/>
</dbReference>
<feature type="compositionally biased region" description="Pro residues" evidence="3">
    <location>
        <begin position="167"/>
        <end position="176"/>
    </location>
</feature>
<dbReference type="GO" id="GO:0005669">
    <property type="term" value="C:transcription factor TFIID complex"/>
    <property type="evidence" value="ECO:0007669"/>
    <property type="project" value="InterPro"/>
</dbReference>
<dbReference type="GO" id="GO:0051123">
    <property type="term" value="P:RNA polymerase II preinitiation complex assembly"/>
    <property type="evidence" value="ECO:0007669"/>
    <property type="project" value="TreeGrafter"/>
</dbReference>
<name>A0A4Y2Q9C6_ARAVE</name>
<dbReference type="GO" id="GO:0017025">
    <property type="term" value="F:TBP-class protein binding"/>
    <property type="evidence" value="ECO:0007669"/>
    <property type="project" value="InterPro"/>
</dbReference>
<sequence>MKTDEREEFGEGIQGEIDPEKKDNSRIMDSDEDGDNERVISLTHLLFGNIDDDGQLENDFLDPESIRHLDQLRQLGIGTQLKEITDDVDSPDLDQKDYNELEECTVKSPSAIDYSDITELADETDEMDVDKASISSESFKTKEEEENDAKRIGENCVDVKPSDSDLMPPPALPPPKDSNENLNDSNVSVGMYTNSEASNKEQENNNNTVLKASRVETTEKKLDTPLAAMLPSKYKNMDVTKLFPEFRHGQVCL</sequence>
<accession>A0A4Y2Q9C6</accession>
<evidence type="ECO:0000256" key="2">
    <source>
        <dbReference type="ARBA" id="ARBA00023163"/>
    </source>
</evidence>
<keyword evidence="1" id="KW-0805">Transcription regulation</keyword>
<evidence type="ECO:0000313" key="6">
    <source>
        <dbReference type="Proteomes" id="UP000499080"/>
    </source>
</evidence>
<dbReference type="OrthoDB" id="6426318at2759"/>
<dbReference type="PANTHER" id="PTHR13900">
    <property type="entry name" value="TRANSCRIPTION INITIATION FACTOR TFIID"/>
    <property type="match status" value="1"/>
</dbReference>
<dbReference type="InterPro" id="IPR040240">
    <property type="entry name" value="TAF1"/>
</dbReference>